<dbReference type="AlphaFoldDB" id="A0A6C2D047"/>
<sequence length="196" mass="21764">MREFAGHAPLLIPHEGAGCVGSDVYCHAVVRDAVAGRGGRQVYGWLLTVPSLTEPRQGAYGFTFHSVWLSPGGRLIDVSPHAFSCDGWSVFIPDARRCYDFAGERGYNALVIYTDARLSAHVQQLSGFPVKPRALYWTSQLYLLPVGAYEGRFRRASRHVPEIEARYALKFEGGRLLGTDTLSRAQRIELAFNYGI</sequence>
<organism evidence="1 2">
    <name type="scientific">Zoogloea oleivorans</name>
    <dbReference type="NCBI Taxonomy" id="1552750"/>
    <lineage>
        <taxon>Bacteria</taxon>
        <taxon>Pseudomonadati</taxon>
        <taxon>Pseudomonadota</taxon>
        <taxon>Betaproteobacteria</taxon>
        <taxon>Rhodocyclales</taxon>
        <taxon>Zoogloeaceae</taxon>
        <taxon>Zoogloea</taxon>
    </lineage>
</organism>
<evidence type="ECO:0000313" key="1">
    <source>
        <dbReference type="EMBL" id="TYC59627.1"/>
    </source>
</evidence>
<comment type="caution">
    <text evidence="1">The sequence shown here is derived from an EMBL/GenBank/DDBJ whole genome shotgun (WGS) entry which is preliminary data.</text>
</comment>
<dbReference type="OrthoDB" id="1551443at2"/>
<dbReference type="Proteomes" id="UP000389128">
    <property type="component" value="Unassembled WGS sequence"/>
</dbReference>
<reference evidence="1 2" key="1">
    <citation type="submission" date="2019-01" db="EMBL/GenBank/DDBJ databases">
        <title>Zoogloea oleivorans genome sequencing and assembly.</title>
        <authorList>
            <person name="Tancsics A."/>
            <person name="Farkas M."/>
            <person name="Kriszt B."/>
            <person name="Maroti G."/>
            <person name="Horvath B."/>
        </authorList>
    </citation>
    <scope>NUCLEOTIDE SEQUENCE [LARGE SCALE GENOMIC DNA]</scope>
    <source>
        <strain evidence="1 2">Buc</strain>
    </source>
</reference>
<proteinExistence type="predicted"/>
<evidence type="ECO:0000313" key="2">
    <source>
        <dbReference type="Proteomes" id="UP000389128"/>
    </source>
</evidence>
<accession>A0A6C2D047</accession>
<gene>
    <name evidence="1" type="ORF">ETQ85_08655</name>
</gene>
<dbReference type="EMBL" id="SDKK01000007">
    <property type="protein sequence ID" value="TYC59627.1"/>
    <property type="molecule type" value="Genomic_DNA"/>
</dbReference>
<name>A0A6C2D047_9RHOO</name>
<keyword evidence="2" id="KW-1185">Reference proteome</keyword>
<dbReference type="RefSeq" id="WP_148578650.1">
    <property type="nucleotide sequence ID" value="NZ_JAVEUW010000003.1"/>
</dbReference>
<protein>
    <submittedName>
        <fullName evidence="1">Uncharacterized protein</fullName>
    </submittedName>
</protein>